<evidence type="ECO:0000313" key="5">
    <source>
        <dbReference type="EMBL" id="CAB4675416.1"/>
    </source>
</evidence>
<evidence type="ECO:0000256" key="1">
    <source>
        <dbReference type="ARBA" id="ARBA00004829"/>
    </source>
</evidence>
<evidence type="ECO:0000313" key="9">
    <source>
        <dbReference type="EMBL" id="CAB4896806.1"/>
    </source>
</evidence>
<dbReference type="PANTHER" id="PTHR43734:SF7">
    <property type="entry name" value="4,4'-DIAPONEUROSPORENE OXYGENASE"/>
    <property type="match status" value="1"/>
</dbReference>
<dbReference type="EMBL" id="CAFBMA010000006">
    <property type="protein sequence ID" value="CAB4896806.1"/>
    <property type="molecule type" value="Genomic_DNA"/>
</dbReference>
<dbReference type="Pfam" id="PF01593">
    <property type="entry name" value="Amino_oxidase"/>
    <property type="match status" value="1"/>
</dbReference>
<protein>
    <submittedName>
        <fullName evidence="5">Unannotated protein</fullName>
    </submittedName>
</protein>
<dbReference type="SUPFAM" id="SSF51905">
    <property type="entry name" value="FAD/NAD(P)-binding domain"/>
    <property type="match status" value="1"/>
</dbReference>
<name>A0A6J6MNU8_9ZZZZ</name>
<dbReference type="EMBL" id="CAEZXD010000014">
    <property type="protein sequence ID" value="CAB4675416.1"/>
    <property type="molecule type" value="Genomic_DNA"/>
</dbReference>
<dbReference type="EMBL" id="CAFBPT010000003">
    <property type="protein sequence ID" value="CAB5026058.1"/>
    <property type="molecule type" value="Genomic_DNA"/>
</dbReference>
<dbReference type="GO" id="GO:0016117">
    <property type="term" value="P:carotenoid biosynthetic process"/>
    <property type="evidence" value="ECO:0007669"/>
    <property type="project" value="UniProtKB-KW"/>
</dbReference>
<keyword evidence="2" id="KW-0125">Carotenoid biosynthesis</keyword>
<gene>
    <name evidence="5" type="ORF">UFOPK2343_00677</name>
    <name evidence="6" type="ORF">UFOPK2652_00788</name>
    <name evidence="7" type="ORF">UFOPK3128_00899</name>
    <name evidence="8" type="ORF">UFOPK3227_00783</name>
    <name evidence="9" type="ORF">UFOPK3511_00799</name>
    <name evidence="10" type="ORF">UFOPK3880_00856</name>
    <name evidence="11" type="ORF">UFOPK4146_00557</name>
</gene>
<organism evidence="5">
    <name type="scientific">freshwater metagenome</name>
    <dbReference type="NCBI Taxonomy" id="449393"/>
    <lineage>
        <taxon>unclassified sequences</taxon>
        <taxon>metagenomes</taxon>
        <taxon>ecological metagenomes</taxon>
    </lineage>
</organism>
<dbReference type="EMBL" id="CAFAHD010000092">
    <property type="protein sequence ID" value="CAB4837758.1"/>
    <property type="molecule type" value="Genomic_DNA"/>
</dbReference>
<comment type="pathway">
    <text evidence="1">Carotenoid biosynthesis.</text>
</comment>
<keyword evidence="3" id="KW-0560">Oxidoreductase</keyword>
<evidence type="ECO:0000313" key="7">
    <source>
        <dbReference type="EMBL" id="CAB4822490.1"/>
    </source>
</evidence>
<sequence length="507" mass="54929">MAWAGDLVMSKVIVIGAGIGGMAAAARLAKAGHKVTVCEGSDRTGGKCQTKWIGNYAFDTGPSLLTLPAVYRDLFLKTGKRIEHILQIDPVDPAFEYNFADKTRITFPNLSLKGICDSIELVLGKGAGDEWHNLMQRAERMWDVSRTPFVESELKSISSLMRRKGFFSDLRVISPLTSLRSLTAKYTRNPYLAKIVDRYATYSGSDPRKVPAVLLTIAFVESSFGAWHIKGGIGKLSDALEARCLELGVNFQFNSLVTSITHESGAATGVVVSGENLRADFVVANADAELVYNKLLPAELNIVKSERKKLAKSTKSLAGFSLLLGLNNEKLSEPAPKMPHHSIYFPEDYDAEFDDIFVKKVPVNDPTIYICVPDDPDMVKGNNLEAWSVLINAPRHEPATGWDWNKESALYAAKIIAKLDSLGLKVSERLEVFEFQTPADLEDSVGAPGGSIYGTSSNGARSAFLRASNTSPLKNLYCVGGSAHPGGGLPLVGLSAEIVAESIGRAK</sequence>
<feature type="domain" description="Amine oxidase" evidence="4">
    <location>
        <begin position="19"/>
        <end position="292"/>
    </location>
</feature>
<dbReference type="EMBL" id="CAFBNU010000008">
    <property type="protein sequence ID" value="CAB4965607.1"/>
    <property type="molecule type" value="Genomic_DNA"/>
</dbReference>
<dbReference type="AlphaFoldDB" id="A0A6J6MNU8"/>
<evidence type="ECO:0000313" key="11">
    <source>
        <dbReference type="EMBL" id="CAB5026058.1"/>
    </source>
</evidence>
<dbReference type="PANTHER" id="PTHR43734">
    <property type="entry name" value="PHYTOENE DESATURASE"/>
    <property type="match status" value="1"/>
</dbReference>
<dbReference type="EMBL" id="CAEZYD010000009">
    <property type="protein sequence ID" value="CAB4710872.1"/>
    <property type="molecule type" value="Genomic_DNA"/>
</dbReference>
<reference evidence="5" key="1">
    <citation type="submission" date="2020-05" db="EMBL/GenBank/DDBJ databases">
        <authorList>
            <person name="Chiriac C."/>
            <person name="Salcher M."/>
            <person name="Ghai R."/>
            <person name="Kavagutti S V."/>
        </authorList>
    </citation>
    <scope>NUCLEOTIDE SEQUENCE</scope>
</reference>
<dbReference type="InterPro" id="IPR002937">
    <property type="entry name" value="Amino_oxidase"/>
</dbReference>
<accession>A0A6J6MNU8</accession>
<evidence type="ECO:0000313" key="6">
    <source>
        <dbReference type="EMBL" id="CAB4710872.1"/>
    </source>
</evidence>
<dbReference type="EMBL" id="CAFAAZ010000007">
    <property type="protein sequence ID" value="CAB4822490.1"/>
    <property type="molecule type" value="Genomic_DNA"/>
</dbReference>
<dbReference type="NCBIfam" id="TIGR02734">
    <property type="entry name" value="crtI_fam"/>
    <property type="match status" value="1"/>
</dbReference>
<proteinExistence type="predicted"/>
<evidence type="ECO:0000256" key="3">
    <source>
        <dbReference type="ARBA" id="ARBA00023002"/>
    </source>
</evidence>
<evidence type="ECO:0000259" key="4">
    <source>
        <dbReference type="Pfam" id="PF01593"/>
    </source>
</evidence>
<evidence type="ECO:0000313" key="10">
    <source>
        <dbReference type="EMBL" id="CAB4965607.1"/>
    </source>
</evidence>
<dbReference type="InterPro" id="IPR014105">
    <property type="entry name" value="Carotenoid/retinoid_OxRdtase"/>
</dbReference>
<evidence type="ECO:0000313" key="8">
    <source>
        <dbReference type="EMBL" id="CAB4837758.1"/>
    </source>
</evidence>
<dbReference type="InterPro" id="IPR036188">
    <property type="entry name" value="FAD/NAD-bd_sf"/>
</dbReference>
<evidence type="ECO:0000256" key="2">
    <source>
        <dbReference type="ARBA" id="ARBA00022746"/>
    </source>
</evidence>
<dbReference type="GO" id="GO:0016491">
    <property type="term" value="F:oxidoreductase activity"/>
    <property type="evidence" value="ECO:0007669"/>
    <property type="project" value="UniProtKB-KW"/>
</dbReference>
<dbReference type="Gene3D" id="3.50.50.60">
    <property type="entry name" value="FAD/NAD(P)-binding domain"/>
    <property type="match status" value="2"/>
</dbReference>